<dbReference type="Proteomes" id="UP000293583">
    <property type="component" value="Unassembled WGS sequence"/>
</dbReference>
<gene>
    <name evidence="2" type="ORF">EWU20_05000</name>
</gene>
<protein>
    <submittedName>
        <fullName evidence="2">Uncharacterized protein</fullName>
    </submittedName>
</protein>
<organism evidence="2 3">
    <name type="scientific">Aquirufa antheringensis</name>
    <dbReference type="NCBI Taxonomy" id="2516559"/>
    <lineage>
        <taxon>Bacteria</taxon>
        <taxon>Pseudomonadati</taxon>
        <taxon>Bacteroidota</taxon>
        <taxon>Cytophagia</taxon>
        <taxon>Cytophagales</taxon>
        <taxon>Flectobacillaceae</taxon>
        <taxon>Aquirufa</taxon>
    </lineage>
</organism>
<dbReference type="EMBL" id="SEWY01000002">
    <property type="protein sequence ID" value="TBH74504.1"/>
    <property type="molecule type" value="Genomic_DNA"/>
</dbReference>
<comment type="caution">
    <text evidence="2">The sequence shown here is derived from an EMBL/GenBank/DDBJ whole genome shotgun (WGS) entry which is preliminary data.</text>
</comment>
<keyword evidence="1" id="KW-0812">Transmembrane</keyword>
<accession>A0A4Q9BER8</accession>
<dbReference type="RefSeq" id="WP_130922955.1">
    <property type="nucleotide sequence ID" value="NZ_JAANOL010000002.1"/>
</dbReference>
<evidence type="ECO:0000256" key="1">
    <source>
        <dbReference type="SAM" id="Phobius"/>
    </source>
</evidence>
<name>A0A4Q9BER8_9BACT</name>
<dbReference type="AlphaFoldDB" id="A0A4Q9BER8"/>
<feature type="transmembrane region" description="Helical" evidence="1">
    <location>
        <begin position="62"/>
        <end position="84"/>
    </location>
</feature>
<keyword evidence="1" id="KW-0472">Membrane</keyword>
<keyword evidence="3" id="KW-1185">Reference proteome</keyword>
<proteinExistence type="predicted"/>
<feature type="transmembrane region" description="Helical" evidence="1">
    <location>
        <begin position="31"/>
        <end position="50"/>
    </location>
</feature>
<reference evidence="2 3" key="1">
    <citation type="submission" date="2019-02" db="EMBL/GenBank/DDBJ databases">
        <title>Genome of a new Bacteroidetes strain.</title>
        <authorList>
            <person name="Pitt A."/>
        </authorList>
    </citation>
    <scope>NUCLEOTIDE SEQUENCE [LARGE SCALE GENOMIC DNA]</scope>
    <source>
        <strain evidence="2 3">103A-SOEBACH</strain>
    </source>
</reference>
<sequence length="93" mass="10290">MKNIKTLLVLPFFFYATEGYLKAFKVSPAKLPASLFVICNFLLCLGLIMADFQLFGNSDADGWYTQAVLVEVLYLAGGAGLNLFSELEVVETR</sequence>
<evidence type="ECO:0000313" key="3">
    <source>
        <dbReference type="Proteomes" id="UP000293583"/>
    </source>
</evidence>
<evidence type="ECO:0000313" key="2">
    <source>
        <dbReference type="EMBL" id="TBH74504.1"/>
    </source>
</evidence>
<keyword evidence="1" id="KW-1133">Transmembrane helix</keyword>